<keyword evidence="4" id="KW-0964">Secreted</keyword>
<evidence type="ECO:0000256" key="5">
    <source>
        <dbReference type="ARBA" id="ARBA00022858"/>
    </source>
</evidence>
<name>A0A4X2LVX9_VOMUR</name>
<dbReference type="Ensembl" id="ENSVURT00010029306.1">
    <property type="protein sequence ID" value="ENSVURP00010025736.1"/>
    <property type="gene ID" value="ENSVURG00010019714.1"/>
</dbReference>
<evidence type="ECO:0000256" key="8">
    <source>
        <dbReference type="SAM" id="MobiDB-lite"/>
    </source>
</evidence>
<dbReference type="InterPro" id="IPR001928">
    <property type="entry name" value="Endothln-like_toxin"/>
</dbReference>
<dbReference type="GO" id="GO:0031708">
    <property type="term" value="F:endothelin B receptor binding"/>
    <property type="evidence" value="ECO:0007669"/>
    <property type="project" value="TreeGrafter"/>
</dbReference>
<keyword evidence="6" id="KW-0839">Vasoconstrictor</keyword>
<dbReference type="GO" id="GO:0019229">
    <property type="term" value="P:regulation of vasoconstriction"/>
    <property type="evidence" value="ECO:0007669"/>
    <property type="project" value="InterPro"/>
</dbReference>
<dbReference type="PRINTS" id="PR00365">
    <property type="entry name" value="ENDOTHELIN"/>
</dbReference>
<feature type="region of interest" description="Disordered" evidence="8">
    <location>
        <begin position="146"/>
        <end position="186"/>
    </location>
</feature>
<dbReference type="SMART" id="SM00272">
    <property type="entry name" value="END"/>
    <property type="match status" value="2"/>
</dbReference>
<evidence type="ECO:0000256" key="7">
    <source>
        <dbReference type="ARBA" id="ARBA00031940"/>
    </source>
</evidence>
<dbReference type="PANTHER" id="PTHR13874:SF9">
    <property type="entry name" value="ENDOTHELIN-2"/>
    <property type="match status" value="1"/>
</dbReference>
<reference evidence="11" key="1">
    <citation type="submission" date="2018-12" db="EMBL/GenBank/DDBJ databases">
        <authorList>
            <person name="Yazar S."/>
        </authorList>
    </citation>
    <scope>NUCLEOTIDE SEQUENCE [LARGE SCALE GENOMIC DNA]</scope>
</reference>
<feature type="compositionally biased region" description="Basic residues" evidence="8">
    <location>
        <begin position="163"/>
        <end position="174"/>
    </location>
</feature>
<dbReference type="GO" id="GO:0003100">
    <property type="term" value="P:regulation of systemic arterial blood pressure by endothelin"/>
    <property type="evidence" value="ECO:0007669"/>
    <property type="project" value="TreeGrafter"/>
</dbReference>
<evidence type="ECO:0000259" key="9">
    <source>
        <dbReference type="SMART" id="SM00272"/>
    </source>
</evidence>
<evidence type="ECO:0000256" key="4">
    <source>
        <dbReference type="ARBA" id="ARBA00022525"/>
    </source>
</evidence>
<keyword evidence="5" id="KW-0838">Vasoactive</keyword>
<evidence type="ECO:0000256" key="1">
    <source>
        <dbReference type="ARBA" id="ARBA00004613"/>
    </source>
</evidence>
<dbReference type="GO" id="GO:0006874">
    <property type="term" value="P:intracellular calcium ion homeostasis"/>
    <property type="evidence" value="ECO:0007669"/>
    <property type="project" value="TreeGrafter"/>
</dbReference>
<dbReference type="Proteomes" id="UP000314987">
    <property type="component" value="Unassembled WGS sequence"/>
</dbReference>
<dbReference type="GeneTree" id="ENSGT00950000183053"/>
<dbReference type="InterPro" id="IPR020475">
    <property type="entry name" value="Endothelin"/>
</dbReference>
<evidence type="ECO:0000313" key="10">
    <source>
        <dbReference type="Ensembl" id="ENSVURP00010025736.1"/>
    </source>
</evidence>
<comment type="similarity">
    <text evidence="2">Belongs to the endothelin/sarafotoxin family.</text>
</comment>
<dbReference type="GO" id="GO:0005615">
    <property type="term" value="C:extracellular space"/>
    <property type="evidence" value="ECO:0007669"/>
    <property type="project" value="TreeGrafter"/>
</dbReference>
<dbReference type="AlphaFoldDB" id="A0A4X2LVX9"/>
<dbReference type="GO" id="GO:0014826">
    <property type="term" value="P:vein smooth muscle contraction"/>
    <property type="evidence" value="ECO:0007669"/>
    <property type="project" value="TreeGrafter"/>
</dbReference>
<evidence type="ECO:0000313" key="11">
    <source>
        <dbReference type="Proteomes" id="UP000314987"/>
    </source>
</evidence>
<dbReference type="InterPro" id="IPR019764">
    <property type="entry name" value="Endothelin_toxin_CS"/>
</dbReference>
<accession>A0A4X2LVX9</accession>
<keyword evidence="11" id="KW-1185">Reference proteome</keyword>
<sequence length="186" mass="20621">ARGPRSLIPLAFLWPVHRLRVGKGENAGHLPPGSAPAAGAQSSHLRIKRCSCNSWLDKECVYFCHLDIIWVNTPGQTTPYGLGNPPRRRRRRALSRCECASSRDHTCATFCHLPQPRVKFLSPAVKLYKPGSPAQQAGGYNQRLIISPSREQSQKGESASIMRPRRSTPSHPRNRQPGGETSTRPN</sequence>
<evidence type="ECO:0000256" key="3">
    <source>
        <dbReference type="ARBA" id="ARBA00017756"/>
    </source>
</evidence>
<reference evidence="10" key="3">
    <citation type="submission" date="2025-09" db="UniProtKB">
        <authorList>
            <consortium name="Ensembl"/>
        </authorList>
    </citation>
    <scope>IDENTIFICATION</scope>
</reference>
<dbReference type="Pfam" id="PF00322">
    <property type="entry name" value="Endothelin"/>
    <property type="match status" value="1"/>
</dbReference>
<comment type="subcellular location">
    <subcellularLocation>
        <location evidence="1">Secreted</location>
    </subcellularLocation>
</comment>
<dbReference type="PANTHER" id="PTHR13874">
    <property type="entry name" value="ENDOTHELIN"/>
    <property type="match status" value="1"/>
</dbReference>
<evidence type="ECO:0000256" key="2">
    <source>
        <dbReference type="ARBA" id="ARBA00010959"/>
    </source>
</evidence>
<feature type="domain" description="Endothelin-like toxin" evidence="9">
    <location>
        <begin position="49"/>
        <end position="70"/>
    </location>
</feature>
<feature type="domain" description="Endothelin-like toxin" evidence="9">
    <location>
        <begin position="96"/>
        <end position="117"/>
    </location>
</feature>
<reference evidence="10" key="2">
    <citation type="submission" date="2025-08" db="UniProtKB">
        <authorList>
            <consortium name="Ensembl"/>
        </authorList>
    </citation>
    <scope>IDENTIFICATION</scope>
</reference>
<protein>
    <recommendedName>
        <fullName evidence="3">Endothelin-2</fullName>
    </recommendedName>
    <alternativeName>
        <fullName evidence="7">Preproendothelin-2</fullName>
    </alternativeName>
</protein>
<dbReference type="STRING" id="29139.ENSVURP00010025736"/>
<dbReference type="GO" id="GO:0005179">
    <property type="term" value="F:hormone activity"/>
    <property type="evidence" value="ECO:0007669"/>
    <property type="project" value="TreeGrafter"/>
</dbReference>
<evidence type="ECO:0000256" key="6">
    <source>
        <dbReference type="ARBA" id="ARBA00023322"/>
    </source>
</evidence>
<proteinExistence type="inferred from homology"/>
<dbReference type="PROSITE" id="PS00270">
    <property type="entry name" value="ENDOTHELIN"/>
    <property type="match status" value="2"/>
</dbReference>
<organism evidence="10 11">
    <name type="scientific">Vombatus ursinus</name>
    <name type="common">Common wombat</name>
    <dbReference type="NCBI Taxonomy" id="29139"/>
    <lineage>
        <taxon>Eukaryota</taxon>
        <taxon>Metazoa</taxon>
        <taxon>Chordata</taxon>
        <taxon>Craniata</taxon>
        <taxon>Vertebrata</taxon>
        <taxon>Euteleostomi</taxon>
        <taxon>Mammalia</taxon>
        <taxon>Metatheria</taxon>
        <taxon>Diprotodontia</taxon>
        <taxon>Vombatidae</taxon>
        <taxon>Vombatus</taxon>
    </lineage>
</organism>